<keyword evidence="3" id="KW-1185">Reference proteome</keyword>
<dbReference type="AlphaFoldDB" id="A0A1A6A807"/>
<reference evidence="2" key="2">
    <citation type="submission" date="2013-07" db="EMBL/GenBank/DDBJ databases">
        <authorList>
            <consortium name="The Broad Institute Genome Sequencing Platform"/>
            <person name="Cuomo C."/>
            <person name="Litvintseva A."/>
            <person name="Chen Y."/>
            <person name="Heitman J."/>
            <person name="Sun S."/>
            <person name="Springer D."/>
            <person name="Dromer F."/>
            <person name="Young S.K."/>
            <person name="Zeng Q."/>
            <person name="Gargeya S."/>
            <person name="Fitzgerald M."/>
            <person name="Abouelleil A."/>
            <person name="Alvarado L."/>
            <person name="Berlin A.M."/>
            <person name="Chapman S.B."/>
            <person name="Dewar J."/>
            <person name="Goldberg J."/>
            <person name="Griggs A."/>
            <person name="Gujja S."/>
            <person name="Hansen M."/>
            <person name="Howarth C."/>
            <person name="Imamovic A."/>
            <person name="Larimer J."/>
            <person name="McCowan C."/>
            <person name="Murphy C."/>
            <person name="Pearson M."/>
            <person name="Priest M."/>
            <person name="Roberts A."/>
            <person name="Saif S."/>
            <person name="Shea T."/>
            <person name="Sykes S."/>
            <person name="Wortman J."/>
            <person name="Nusbaum C."/>
            <person name="Birren B."/>
        </authorList>
    </citation>
    <scope>NUCLEOTIDE SEQUENCE</scope>
    <source>
        <strain evidence="2">CBS 10117</strain>
    </source>
</reference>
<name>A0A1A6A807_9TREE</name>
<evidence type="ECO:0000313" key="3">
    <source>
        <dbReference type="Proteomes" id="UP000078595"/>
    </source>
</evidence>
<dbReference type="EMBL" id="CP144533">
    <property type="protein sequence ID" value="WWC61313.1"/>
    <property type="molecule type" value="Genomic_DNA"/>
</dbReference>
<dbReference type="EMBL" id="KI894030">
    <property type="protein sequence ID" value="OBR86193.1"/>
    <property type="molecule type" value="Genomic_DNA"/>
</dbReference>
<reference evidence="1" key="1">
    <citation type="submission" date="2013-07" db="EMBL/GenBank/DDBJ databases">
        <title>The Genome Sequence of Cryptococcus dejecticola CBS10117.</title>
        <authorList>
            <consortium name="The Broad Institute Genome Sequencing Platform"/>
            <person name="Cuomo C."/>
            <person name="Litvintseva A."/>
            <person name="Chen Y."/>
            <person name="Heitman J."/>
            <person name="Sun S."/>
            <person name="Springer D."/>
            <person name="Dromer F."/>
            <person name="Young S.K."/>
            <person name="Zeng Q."/>
            <person name="Gargeya S."/>
            <person name="Fitzgerald M."/>
            <person name="Abouelleil A."/>
            <person name="Alvarado L."/>
            <person name="Berlin A.M."/>
            <person name="Chapman S.B."/>
            <person name="Dewar J."/>
            <person name="Goldberg J."/>
            <person name="Griggs A."/>
            <person name="Gujja S."/>
            <person name="Hansen M."/>
            <person name="Howarth C."/>
            <person name="Imamovic A."/>
            <person name="Larimer J."/>
            <person name="McCowan C."/>
            <person name="Murphy C."/>
            <person name="Pearson M."/>
            <person name="Priest M."/>
            <person name="Roberts A."/>
            <person name="Saif S."/>
            <person name="Shea T."/>
            <person name="Sykes S."/>
            <person name="Wortman J."/>
            <person name="Nusbaum C."/>
            <person name="Birren B."/>
        </authorList>
    </citation>
    <scope>NUCLEOTIDE SEQUENCE [LARGE SCALE GENOMIC DNA]</scope>
    <source>
        <strain evidence="1">CBS 10117</strain>
    </source>
</reference>
<dbReference type="GeneID" id="28967612"/>
<organism evidence="1">
    <name type="scientific">Kwoniella dejecticola CBS 10117</name>
    <dbReference type="NCBI Taxonomy" id="1296121"/>
    <lineage>
        <taxon>Eukaryota</taxon>
        <taxon>Fungi</taxon>
        <taxon>Dikarya</taxon>
        <taxon>Basidiomycota</taxon>
        <taxon>Agaricomycotina</taxon>
        <taxon>Tremellomycetes</taxon>
        <taxon>Tremellales</taxon>
        <taxon>Cryptococcaceae</taxon>
        <taxon>Kwoniella</taxon>
    </lineage>
</organism>
<protein>
    <submittedName>
        <fullName evidence="1">Uncharacterized protein</fullName>
    </submittedName>
</protein>
<reference evidence="2" key="3">
    <citation type="submission" date="2024-02" db="EMBL/GenBank/DDBJ databases">
        <title>Comparative genomics of Cryptococcus and Kwoniella reveals pathogenesis evolution and contrasting modes of karyotype evolution via chromosome fusion or intercentromeric recombination.</title>
        <authorList>
            <person name="Coelho M.A."/>
            <person name="David-Palma M."/>
            <person name="Shea T."/>
            <person name="Bowers K."/>
            <person name="McGinley-Smith S."/>
            <person name="Mohammad A.W."/>
            <person name="Gnirke A."/>
            <person name="Yurkov A.M."/>
            <person name="Nowrousian M."/>
            <person name="Sun S."/>
            <person name="Cuomo C.A."/>
            <person name="Heitman J."/>
        </authorList>
    </citation>
    <scope>NUCLEOTIDE SEQUENCE</scope>
    <source>
        <strain evidence="2">CBS 10117</strain>
    </source>
</reference>
<dbReference type="VEuPathDB" id="FungiDB:I303_03913"/>
<accession>A0A1A6A807</accession>
<dbReference type="Proteomes" id="UP000078595">
    <property type="component" value="Chromosome 4"/>
</dbReference>
<dbReference type="RefSeq" id="XP_018264035.1">
    <property type="nucleotide sequence ID" value="XM_018407227.1"/>
</dbReference>
<proteinExistence type="predicted"/>
<sequence length="105" mass="12329">MANSSSSVRAHKLYFWEIWPVYTYSNYALYVKVKYTPGTQWNTFNWPGETDSVQVKFGRSGRSILYAWGSQFPFEQRAVVDFLKMIEKSGGGMKRRPRVRYRVKG</sequence>
<gene>
    <name evidence="1" type="ORF">I303_03913</name>
    <name evidence="2" type="ORF">I303_103894</name>
</gene>
<evidence type="ECO:0000313" key="2">
    <source>
        <dbReference type="EMBL" id="WWC61313.1"/>
    </source>
</evidence>
<evidence type="ECO:0000313" key="1">
    <source>
        <dbReference type="EMBL" id="OBR86193.1"/>
    </source>
</evidence>
<dbReference type="KEGG" id="kdj:28967612"/>